<gene>
    <name evidence="1" type="ORF">LEP1GSC125_0527</name>
</gene>
<comment type="caution">
    <text evidence="1">The sequence shown here is derived from an EMBL/GenBank/DDBJ whole genome shotgun (WGS) entry which is preliminary data.</text>
</comment>
<evidence type="ECO:0000313" key="1">
    <source>
        <dbReference type="EMBL" id="EKS01380.1"/>
    </source>
</evidence>
<dbReference type="EMBL" id="AKWM02000021">
    <property type="protein sequence ID" value="EKS01380.1"/>
    <property type="molecule type" value="Genomic_DNA"/>
</dbReference>
<dbReference type="Proteomes" id="UP000001343">
    <property type="component" value="Unassembled WGS sequence"/>
</dbReference>
<dbReference type="AlphaFoldDB" id="A0AA87MSY9"/>
<reference evidence="1 2" key="1">
    <citation type="journal article" date="2014" name="Int. J. Syst. Evol. Microbiol.">
        <title>Leptospira mayottensis sp. nov., a pathogenic species of the genus Leptospira isolated from humans.</title>
        <authorList>
            <person name="Bourhy P."/>
            <person name="Collet L."/>
            <person name="Brisse S."/>
            <person name="Picardeau M."/>
        </authorList>
    </citation>
    <scope>NUCLEOTIDE SEQUENCE [LARGE SCALE GENOMIC DNA]</scope>
    <source>
        <strain evidence="1 2">200901122</strain>
    </source>
</reference>
<protein>
    <submittedName>
        <fullName evidence="1">Uncharacterized protein</fullName>
    </submittedName>
</protein>
<sequence length="66" mass="7688">MISEIQHSGTYTNRPGCWRSLYLSRLADKILILFKDFPTDRHSDKVAIKTRITKVFNSTPRSLSLY</sequence>
<organism evidence="1 2">
    <name type="scientific">Leptospira mayottensis 200901122</name>
    <dbReference type="NCBI Taxonomy" id="1193010"/>
    <lineage>
        <taxon>Bacteria</taxon>
        <taxon>Pseudomonadati</taxon>
        <taxon>Spirochaetota</taxon>
        <taxon>Spirochaetia</taxon>
        <taxon>Leptospirales</taxon>
        <taxon>Leptospiraceae</taxon>
        <taxon>Leptospira</taxon>
    </lineage>
</organism>
<name>A0AA87MSY9_9LEPT</name>
<proteinExistence type="predicted"/>
<evidence type="ECO:0000313" key="2">
    <source>
        <dbReference type="Proteomes" id="UP000001343"/>
    </source>
</evidence>
<accession>A0AA87MSY9</accession>